<evidence type="ECO:0000313" key="2">
    <source>
        <dbReference type="EMBL" id="KAJ8929820.1"/>
    </source>
</evidence>
<keyword evidence="1" id="KW-0472">Membrane</keyword>
<evidence type="ECO:0000313" key="3">
    <source>
        <dbReference type="Proteomes" id="UP001162156"/>
    </source>
</evidence>
<name>A0AAV8WU91_9CUCU</name>
<feature type="non-terminal residue" evidence="2">
    <location>
        <position position="1"/>
    </location>
</feature>
<protein>
    <submittedName>
        <fullName evidence="2">Uncharacterized protein</fullName>
    </submittedName>
</protein>
<feature type="transmembrane region" description="Helical" evidence="1">
    <location>
        <begin position="58"/>
        <end position="78"/>
    </location>
</feature>
<reference evidence="2" key="1">
    <citation type="journal article" date="2023" name="Insect Mol. Biol.">
        <title>Genome sequencing provides insights into the evolution of gene families encoding plant cell wall-degrading enzymes in longhorned beetles.</title>
        <authorList>
            <person name="Shin N.R."/>
            <person name="Okamura Y."/>
            <person name="Kirsch R."/>
            <person name="Pauchet Y."/>
        </authorList>
    </citation>
    <scope>NUCLEOTIDE SEQUENCE</scope>
    <source>
        <strain evidence="2">RBIC_L_NR</strain>
    </source>
</reference>
<keyword evidence="1" id="KW-0812">Transmembrane</keyword>
<gene>
    <name evidence="2" type="ORF">NQ314_017417</name>
</gene>
<proteinExistence type="predicted"/>
<evidence type="ECO:0000256" key="1">
    <source>
        <dbReference type="SAM" id="Phobius"/>
    </source>
</evidence>
<dbReference type="Proteomes" id="UP001162156">
    <property type="component" value="Unassembled WGS sequence"/>
</dbReference>
<comment type="caution">
    <text evidence="2">The sequence shown here is derived from an EMBL/GenBank/DDBJ whole genome shotgun (WGS) entry which is preliminary data.</text>
</comment>
<dbReference type="EMBL" id="JANEYF010004857">
    <property type="protein sequence ID" value="KAJ8929820.1"/>
    <property type="molecule type" value="Genomic_DNA"/>
</dbReference>
<dbReference type="AlphaFoldDB" id="A0AAV8WU91"/>
<accession>A0AAV8WU91</accession>
<keyword evidence="1" id="KW-1133">Transmembrane helix</keyword>
<organism evidence="2 3">
    <name type="scientific">Rhamnusium bicolor</name>
    <dbReference type="NCBI Taxonomy" id="1586634"/>
    <lineage>
        <taxon>Eukaryota</taxon>
        <taxon>Metazoa</taxon>
        <taxon>Ecdysozoa</taxon>
        <taxon>Arthropoda</taxon>
        <taxon>Hexapoda</taxon>
        <taxon>Insecta</taxon>
        <taxon>Pterygota</taxon>
        <taxon>Neoptera</taxon>
        <taxon>Endopterygota</taxon>
        <taxon>Coleoptera</taxon>
        <taxon>Polyphaga</taxon>
        <taxon>Cucujiformia</taxon>
        <taxon>Chrysomeloidea</taxon>
        <taxon>Cerambycidae</taxon>
        <taxon>Lepturinae</taxon>
        <taxon>Rhagiini</taxon>
        <taxon>Rhamnusium</taxon>
    </lineage>
</organism>
<keyword evidence="3" id="KW-1185">Reference proteome</keyword>
<sequence length="123" mass="13249">ITYLSGSLIGMSASLWVGVGVSPNSDGELYIIAVLLASLCLTANFVKTNGFGGGRIYSMVTFTDKLISGGVVLLVQNLKCTSRNLCPHFYENVLSYICGLVSLIGLLSLISLEIQIRKNMRKN</sequence>
<feature type="transmembrane region" description="Helical" evidence="1">
    <location>
        <begin position="93"/>
        <end position="112"/>
    </location>
</feature>
<feature type="transmembrane region" description="Helical" evidence="1">
    <location>
        <begin position="29"/>
        <end position="46"/>
    </location>
</feature>